<reference evidence="3" key="1">
    <citation type="submission" date="2019-09" db="EMBL/GenBank/DDBJ databases">
        <title>Characterisation of the sponge microbiome using genome-centric metagenomics.</title>
        <authorList>
            <person name="Engelberts J.P."/>
            <person name="Robbins S.J."/>
            <person name="De Goeij J.M."/>
            <person name="Aranda M."/>
            <person name="Bell S.C."/>
            <person name="Webster N.S."/>
        </authorList>
    </citation>
    <scope>NUCLEOTIDE SEQUENCE</scope>
    <source>
        <strain evidence="3">SB0664_bin_43</strain>
    </source>
</reference>
<dbReference type="PROSITE" id="PS50042">
    <property type="entry name" value="CNMP_BINDING_3"/>
    <property type="match status" value="1"/>
</dbReference>
<comment type="caution">
    <text evidence="3">The sequence shown here is derived from an EMBL/GenBank/DDBJ whole genome shotgun (WGS) entry which is preliminary data.</text>
</comment>
<dbReference type="InterPro" id="IPR000595">
    <property type="entry name" value="cNMP-bd_dom"/>
</dbReference>
<dbReference type="PROSITE" id="PS00889">
    <property type="entry name" value="CNMP_BINDING_2"/>
    <property type="match status" value="1"/>
</dbReference>
<dbReference type="InterPro" id="IPR014710">
    <property type="entry name" value="RmlC-like_jellyroll"/>
</dbReference>
<evidence type="ECO:0000256" key="1">
    <source>
        <dbReference type="SAM" id="Phobius"/>
    </source>
</evidence>
<feature type="transmembrane region" description="Helical" evidence="1">
    <location>
        <begin position="174"/>
        <end position="195"/>
    </location>
</feature>
<proteinExistence type="predicted"/>
<feature type="domain" description="Cyclic nucleotide-binding" evidence="2">
    <location>
        <begin position="61"/>
        <end position="157"/>
    </location>
</feature>
<dbReference type="SUPFAM" id="SSF51206">
    <property type="entry name" value="cAMP-binding domain-like"/>
    <property type="match status" value="1"/>
</dbReference>
<keyword evidence="1" id="KW-0472">Membrane</keyword>
<dbReference type="InterPro" id="IPR018488">
    <property type="entry name" value="cNMP-bd_CS"/>
</dbReference>
<dbReference type="Gene3D" id="2.60.120.10">
    <property type="entry name" value="Jelly Rolls"/>
    <property type="match status" value="1"/>
</dbReference>
<dbReference type="Pfam" id="PF00027">
    <property type="entry name" value="cNMP_binding"/>
    <property type="match status" value="1"/>
</dbReference>
<evidence type="ECO:0000259" key="2">
    <source>
        <dbReference type="PROSITE" id="PS50042"/>
    </source>
</evidence>
<keyword evidence="1" id="KW-0812">Transmembrane</keyword>
<accession>A0A6B0Y3N3</accession>
<name>A0A6B0Y3N3_9RHOB</name>
<feature type="transmembrane region" description="Helical" evidence="1">
    <location>
        <begin position="202"/>
        <end position="222"/>
    </location>
</feature>
<gene>
    <name evidence="3" type="ORF">F4Y60_11515</name>
</gene>
<keyword evidence="1" id="KW-1133">Transmembrane helix</keyword>
<dbReference type="AlphaFoldDB" id="A0A6B0Y3N3"/>
<feature type="non-terminal residue" evidence="3">
    <location>
        <position position="246"/>
    </location>
</feature>
<evidence type="ECO:0000313" key="3">
    <source>
        <dbReference type="EMBL" id="MXY34692.1"/>
    </source>
</evidence>
<protein>
    <submittedName>
        <fullName evidence="3">Cyclic nucleotide-binding domain-containing protein</fullName>
    </submittedName>
</protein>
<dbReference type="InterPro" id="IPR018490">
    <property type="entry name" value="cNMP-bd_dom_sf"/>
</dbReference>
<sequence length="246" mass="27022">MSWSKRLAYKLDLTPRPEPMAGFSGPGADERIRNTLARNPAIGGDLGIVNEILAVGEVVGFHQGEAIIEQDANGDDVIFLLAGEADIIVNGRKRTFRSAPNQVGEMAVLEPGKSRSATVRVRSTTACGIRISGTEFRTVWESHANFKGRLQVEMASRHREWLAATQVTMENTSLLWSALSTGAAVVAAAISWFYFNSSEWPLSVRLAASGGVSIGTFLIFLLRNPAFFWRRCFHVLLLVLVGKLFW</sequence>
<organism evidence="3">
    <name type="scientific">Boseongicola sp. SB0664_bin_43</name>
    <dbReference type="NCBI Taxonomy" id="2604844"/>
    <lineage>
        <taxon>Bacteria</taxon>
        <taxon>Pseudomonadati</taxon>
        <taxon>Pseudomonadota</taxon>
        <taxon>Alphaproteobacteria</taxon>
        <taxon>Rhodobacterales</taxon>
        <taxon>Paracoccaceae</taxon>
        <taxon>Boseongicola</taxon>
    </lineage>
</organism>
<dbReference type="EMBL" id="VXRY01000470">
    <property type="protein sequence ID" value="MXY34692.1"/>
    <property type="molecule type" value="Genomic_DNA"/>
</dbReference>